<keyword evidence="2" id="KW-0067">ATP-binding</keyword>
<evidence type="ECO:0008006" key="6">
    <source>
        <dbReference type="Google" id="ProtNLM"/>
    </source>
</evidence>
<keyword evidence="1" id="KW-0547">Nucleotide-binding</keyword>
<feature type="region of interest" description="Disordered" evidence="3">
    <location>
        <begin position="1"/>
        <end position="144"/>
    </location>
</feature>
<dbReference type="InterPro" id="IPR050221">
    <property type="entry name" value="26S_Proteasome_ATPase"/>
</dbReference>
<comment type="caution">
    <text evidence="4">The sequence shown here is derived from an EMBL/GenBank/DDBJ whole genome shotgun (WGS) entry which is preliminary data.</text>
</comment>
<evidence type="ECO:0000313" key="5">
    <source>
        <dbReference type="Proteomes" id="UP001430306"/>
    </source>
</evidence>
<evidence type="ECO:0000256" key="1">
    <source>
        <dbReference type="ARBA" id="ARBA00022741"/>
    </source>
</evidence>
<evidence type="ECO:0000256" key="2">
    <source>
        <dbReference type="ARBA" id="ARBA00022840"/>
    </source>
</evidence>
<dbReference type="Proteomes" id="UP001430306">
    <property type="component" value="Unassembled WGS sequence"/>
</dbReference>
<evidence type="ECO:0000313" key="4">
    <source>
        <dbReference type="EMBL" id="MCC9643651.1"/>
    </source>
</evidence>
<dbReference type="RefSeq" id="WP_230274607.1">
    <property type="nucleotide sequence ID" value="NZ_JAJKFW010000025.1"/>
</dbReference>
<dbReference type="EMBL" id="JAJKFW010000025">
    <property type="protein sequence ID" value="MCC9643651.1"/>
    <property type="molecule type" value="Genomic_DNA"/>
</dbReference>
<dbReference type="InterPro" id="IPR027417">
    <property type="entry name" value="P-loop_NTPase"/>
</dbReference>
<organism evidence="4 5">
    <name type="scientific">Rhodopirellula halodulae</name>
    <dbReference type="NCBI Taxonomy" id="2894198"/>
    <lineage>
        <taxon>Bacteria</taxon>
        <taxon>Pseudomonadati</taxon>
        <taxon>Planctomycetota</taxon>
        <taxon>Planctomycetia</taxon>
        <taxon>Pirellulales</taxon>
        <taxon>Pirellulaceae</taxon>
        <taxon>Rhodopirellula</taxon>
    </lineage>
</organism>
<dbReference type="Gene3D" id="3.40.50.300">
    <property type="entry name" value="P-loop containing nucleotide triphosphate hydrolases"/>
    <property type="match status" value="1"/>
</dbReference>
<keyword evidence="5" id="KW-1185">Reference proteome</keyword>
<name>A0ABS8NJA7_9BACT</name>
<feature type="compositionally biased region" description="Polar residues" evidence="3">
    <location>
        <begin position="1"/>
        <end position="15"/>
    </location>
</feature>
<accession>A0ABS8NJA7</accession>
<gene>
    <name evidence="4" type="ORF">LOC71_15300</name>
</gene>
<feature type="compositionally biased region" description="Basic and acidic residues" evidence="3">
    <location>
        <begin position="128"/>
        <end position="137"/>
    </location>
</feature>
<evidence type="ECO:0000256" key="3">
    <source>
        <dbReference type="SAM" id="MobiDB-lite"/>
    </source>
</evidence>
<feature type="compositionally biased region" description="Pro residues" evidence="3">
    <location>
        <begin position="79"/>
        <end position="99"/>
    </location>
</feature>
<reference evidence="4" key="1">
    <citation type="submission" date="2021-11" db="EMBL/GenBank/DDBJ databases">
        <title>Genome sequence.</title>
        <authorList>
            <person name="Sun Q."/>
        </authorList>
    </citation>
    <scope>NUCLEOTIDE SEQUENCE</scope>
    <source>
        <strain evidence="4">JC740</strain>
    </source>
</reference>
<feature type="compositionally biased region" description="Low complexity" evidence="3">
    <location>
        <begin position="60"/>
        <end position="78"/>
    </location>
</feature>
<sequence>MNQTPGSPSSGNVDSQLDDLISRIHALSGDKGRSASEAAPQRPAPTSAGPGQNAPANPVRTEATRPGTAPATAATARPNTPPPGSLPPGSPRPGQPATPSPSKQSPPNRNPPPQAARPKAAPTGYQPNRDEAWRPAEPESMQASKINETLVESIIFRYILNAGEVEGRKIADQVQLPFRMIEPILERLKMDQSVAYKSATATNDYVYILTESGRAIARNHLTDSTYHGSCPVRLTEYVESIRLQSIEGQYPKRKDLERAFSDLLINPKMLRRLGPAVASGRGMFLFGFPGNGKTSIAERVTGAFGKYIWIPRAVDIDGEVLRVFDPMNHEAAMPEHSGGLLDSGSFDKRWVRIKRPTIIAGGELTMDMLEVLNNPTSNISEAPLQMKSNCGTLVIDDFGRQKMSIDQLLNRWIIPLEKRYDFLNMASGKKIQVPFDQLVIFSTNLEPKDLVDDAFLRRIPYKIEVENPPEADFRKLFEIMCRITKIPYDADAVDYLIKTHYLPVDRPFRNCQPRDLLLQVRNYCLYNDLEVELKNEYFDFACDNYFSVM</sequence>
<dbReference type="PANTHER" id="PTHR23073">
    <property type="entry name" value="26S PROTEASOME REGULATORY SUBUNIT"/>
    <property type="match status" value="1"/>
</dbReference>
<protein>
    <recommendedName>
        <fullName evidence="6">AAA family ATPase</fullName>
    </recommendedName>
</protein>
<dbReference type="SUPFAM" id="SSF52540">
    <property type="entry name" value="P-loop containing nucleoside triphosphate hydrolases"/>
    <property type="match status" value="1"/>
</dbReference>
<proteinExistence type="predicted"/>